<gene>
    <name evidence="6" type="ORF">IMG5_082080</name>
</gene>
<evidence type="ECO:0000256" key="4">
    <source>
        <dbReference type="ARBA" id="ARBA00023136"/>
    </source>
</evidence>
<dbReference type="RefSeq" id="XP_004036447.1">
    <property type="nucleotide sequence ID" value="XM_004036399.1"/>
</dbReference>
<evidence type="ECO:0000256" key="1">
    <source>
        <dbReference type="ARBA" id="ARBA00004141"/>
    </source>
</evidence>
<evidence type="ECO:0000256" key="2">
    <source>
        <dbReference type="ARBA" id="ARBA00022692"/>
    </source>
</evidence>
<feature type="transmembrane region" description="Helical" evidence="5">
    <location>
        <begin position="79"/>
        <end position="97"/>
    </location>
</feature>
<sequence length="341" mass="39246">MQSWIIKLISIFIMFIMIFITGNIPLRLKSYKENTRLISILSAFTGGLFLSIGIFYLIPESQVFYLDFYQQQIEIFMKYYPWSFFIIVTTFSLLLFLDKVLTIVASQQNNKGQKYTYNGNFENDVNQEQQNFENKMTNNNGQINQQQNNQNTNKNIVETTQQQEVFSQKQNMDQNIEQKIIQEIKKQDSQKNFKPYLLQIAFGITAILEGLAIGLEKDWVKCLILAAAVLCHKCTEILTFANSLKKANINLKVATIMVIIQAIINIIGIGIGWGVSNQGYLEMCIYTSITSGAFIYVATLEILVDEFSNKGSKILKFLFFIIAIVIVSVLWFFEEEVMPNY</sequence>
<keyword evidence="4 5" id="KW-0472">Membrane</keyword>
<feature type="transmembrane region" description="Helical" evidence="5">
    <location>
        <begin position="196"/>
        <end position="213"/>
    </location>
</feature>
<name>G0QQP3_ICHMU</name>
<accession>G0QQP3</accession>
<dbReference type="OrthoDB" id="10263369at2759"/>
<dbReference type="EMBL" id="GL983664">
    <property type="protein sequence ID" value="EGR32461.1"/>
    <property type="molecule type" value="Genomic_DNA"/>
</dbReference>
<dbReference type="GeneID" id="14908625"/>
<dbReference type="eggNOG" id="KOG1558">
    <property type="taxonomic scope" value="Eukaryota"/>
</dbReference>
<dbReference type="PANTHER" id="PTHR11040">
    <property type="entry name" value="ZINC/IRON TRANSPORTER"/>
    <property type="match status" value="1"/>
</dbReference>
<feature type="transmembrane region" description="Helical" evidence="5">
    <location>
        <begin position="315"/>
        <end position="333"/>
    </location>
</feature>
<feature type="transmembrane region" description="Helical" evidence="5">
    <location>
        <begin position="38"/>
        <end position="59"/>
    </location>
</feature>
<proteinExistence type="predicted"/>
<dbReference type="STRING" id="857967.G0QQP3"/>
<evidence type="ECO:0000313" key="7">
    <source>
        <dbReference type="Proteomes" id="UP000008983"/>
    </source>
</evidence>
<keyword evidence="7" id="KW-1185">Reference proteome</keyword>
<dbReference type="GO" id="GO:0005385">
    <property type="term" value="F:zinc ion transmembrane transporter activity"/>
    <property type="evidence" value="ECO:0007669"/>
    <property type="project" value="TreeGrafter"/>
</dbReference>
<keyword evidence="2 5" id="KW-0812">Transmembrane</keyword>
<dbReference type="PANTHER" id="PTHR11040:SF140">
    <property type="entry name" value="ZRT (ZRT), IRT- (IRT-) LIKE PROTEIN TRANSPORTER"/>
    <property type="match status" value="1"/>
</dbReference>
<dbReference type="AlphaFoldDB" id="G0QQP3"/>
<keyword evidence="6" id="KW-0808">Transferase</keyword>
<dbReference type="InterPro" id="IPR003689">
    <property type="entry name" value="ZIP"/>
</dbReference>
<feature type="transmembrane region" description="Helical" evidence="5">
    <location>
        <begin position="6"/>
        <end position="26"/>
    </location>
</feature>
<reference evidence="6 7" key="1">
    <citation type="submission" date="2011-07" db="EMBL/GenBank/DDBJ databases">
        <authorList>
            <person name="Coyne R."/>
            <person name="Brami D."/>
            <person name="Johnson J."/>
            <person name="Hostetler J."/>
            <person name="Hannick L."/>
            <person name="Clark T."/>
            <person name="Cassidy-Hanley D."/>
            <person name="Inman J."/>
        </authorList>
    </citation>
    <scope>NUCLEOTIDE SEQUENCE [LARGE SCALE GENOMIC DNA]</scope>
    <source>
        <strain evidence="6 7">G5</strain>
    </source>
</reference>
<dbReference type="InParanoid" id="G0QQP3"/>
<dbReference type="Proteomes" id="UP000008983">
    <property type="component" value="Unassembled WGS sequence"/>
</dbReference>
<feature type="transmembrane region" description="Helical" evidence="5">
    <location>
        <begin position="253"/>
        <end position="273"/>
    </location>
</feature>
<evidence type="ECO:0000256" key="5">
    <source>
        <dbReference type="SAM" id="Phobius"/>
    </source>
</evidence>
<evidence type="ECO:0000313" key="6">
    <source>
        <dbReference type="EMBL" id="EGR32461.1"/>
    </source>
</evidence>
<feature type="transmembrane region" description="Helical" evidence="5">
    <location>
        <begin position="285"/>
        <end position="303"/>
    </location>
</feature>
<comment type="subcellular location">
    <subcellularLocation>
        <location evidence="1">Membrane</location>
        <topology evidence="1">Multi-pass membrane protein</topology>
    </subcellularLocation>
</comment>
<dbReference type="OMA" id="HEMSHTH"/>
<dbReference type="Pfam" id="PF02535">
    <property type="entry name" value="Zip"/>
    <property type="match status" value="1"/>
</dbReference>
<dbReference type="GO" id="GO:0008107">
    <property type="term" value="F:galactoside 2-alpha-L-fucosyltransferase activity"/>
    <property type="evidence" value="ECO:0007669"/>
    <property type="project" value="UniProtKB-EC"/>
</dbReference>
<evidence type="ECO:0000256" key="3">
    <source>
        <dbReference type="ARBA" id="ARBA00022989"/>
    </source>
</evidence>
<dbReference type="EC" id="2.4.1.69" evidence="6"/>
<organism evidence="6 7">
    <name type="scientific">Ichthyophthirius multifiliis</name>
    <name type="common">White spot disease agent</name>
    <name type="synonym">Ich</name>
    <dbReference type="NCBI Taxonomy" id="5932"/>
    <lineage>
        <taxon>Eukaryota</taxon>
        <taxon>Sar</taxon>
        <taxon>Alveolata</taxon>
        <taxon>Ciliophora</taxon>
        <taxon>Intramacronucleata</taxon>
        <taxon>Oligohymenophorea</taxon>
        <taxon>Hymenostomatida</taxon>
        <taxon>Ophryoglenina</taxon>
        <taxon>Ichthyophthirius</taxon>
    </lineage>
</organism>
<keyword evidence="3 5" id="KW-1133">Transmembrane helix</keyword>
<keyword evidence="6" id="KW-0328">Glycosyltransferase</keyword>
<dbReference type="GO" id="GO:0016020">
    <property type="term" value="C:membrane"/>
    <property type="evidence" value="ECO:0007669"/>
    <property type="project" value="UniProtKB-SubCell"/>
</dbReference>
<protein>
    <submittedName>
        <fullName evidence="6">Zip zinc transporter family protein, putative</fullName>
        <ecNumber evidence="6">2.4.1.69</ecNumber>
    </submittedName>
</protein>